<proteinExistence type="predicted"/>
<evidence type="ECO:0000313" key="1">
    <source>
        <dbReference type="EMBL" id="KAG2491405.1"/>
    </source>
</evidence>
<evidence type="ECO:0000313" key="2">
    <source>
        <dbReference type="Proteomes" id="UP000612055"/>
    </source>
</evidence>
<organism evidence="1 2">
    <name type="scientific">Edaphochlamys debaryana</name>
    <dbReference type="NCBI Taxonomy" id="47281"/>
    <lineage>
        <taxon>Eukaryota</taxon>
        <taxon>Viridiplantae</taxon>
        <taxon>Chlorophyta</taxon>
        <taxon>core chlorophytes</taxon>
        <taxon>Chlorophyceae</taxon>
        <taxon>CS clade</taxon>
        <taxon>Chlamydomonadales</taxon>
        <taxon>Chlamydomonadales incertae sedis</taxon>
        <taxon>Edaphochlamys</taxon>
    </lineage>
</organism>
<reference evidence="1" key="1">
    <citation type="journal article" date="2020" name="bioRxiv">
        <title>Comparative genomics of Chlamydomonas.</title>
        <authorList>
            <person name="Craig R.J."/>
            <person name="Hasan A.R."/>
            <person name="Ness R.W."/>
            <person name="Keightley P.D."/>
        </authorList>
    </citation>
    <scope>NUCLEOTIDE SEQUENCE</scope>
    <source>
        <strain evidence="1">CCAP 11/70</strain>
    </source>
</reference>
<dbReference type="PANTHER" id="PTHR36058">
    <property type="entry name" value="NUCLEOPHOSMIN"/>
    <property type="match status" value="1"/>
</dbReference>
<keyword evidence="2" id="KW-1185">Reference proteome</keyword>
<dbReference type="AlphaFoldDB" id="A0A835Y2J6"/>
<gene>
    <name evidence="1" type="ORF">HYH03_010196</name>
</gene>
<dbReference type="OrthoDB" id="202851at2759"/>
<comment type="caution">
    <text evidence="1">The sequence shown here is derived from an EMBL/GenBank/DDBJ whole genome shotgun (WGS) entry which is preliminary data.</text>
</comment>
<dbReference type="EMBL" id="JAEHOE010000053">
    <property type="protein sequence ID" value="KAG2491405.1"/>
    <property type="molecule type" value="Genomic_DNA"/>
</dbReference>
<dbReference type="PANTHER" id="PTHR36058:SF1">
    <property type="entry name" value="NUCLEOPHOSMIN"/>
    <property type="match status" value="1"/>
</dbReference>
<protein>
    <submittedName>
        <fullName evidence="1">Uncharacterized protein</fullName>
    </submittedName>
</protein>
<name>A0A835Y2J6_9CHLO</name>
<accession>A0A835Y2J6</accession>
<dbReference type="Proteomes" id="UP000612055">
    <property type="component" value="Unassembled WGS sequence"/>
</dbReference>
<sequence>MAKQAGKIVKDLAEEAGAKKVAEADILDRIEKMCDPDENDGDWLTHYDLVVEGDYLKMKDTGKMGKCKSECRTIARACEQIAEDLDLTDLSAMLYKGKKRAAISNWMCHESSDSCTVTTKHVHKDRVDEEHVPMDPDEISSVKMLRNMKAAGLSGSMYSRETMQEELAELAEEYEDDPNFAKLMKESGMDKHIPGKDSAPVEEPGAAEVEASGASAMDTAAAKAAEAATKLQEAAGKAAEAATEAAAKAADAVKEGAAKVVENAKGLFGKLFGKKEEKAKGGEL</sequence>